<keyword evidence="3" id="KW-0949">S-adenosyl-L-methionine</keyword>
<dbReference type="Gene3D" id="3.20.20.70">
    <property type="entry name" value="Aldolase class I"/>
    <property type="match status" value="1"/>
</dbReference>
<organism evidence="9 11">
    <name type="scientific">Staphylococcus microti</name>
    <dbReference type="NCBI Taxonomy" id="569857"/>
    <lineage>
        <taxon>Bacteria</taxon>
        <taxon>Bacillati</taxon>
        <taxon>Bacillota</taxon>
        <taxon>Bacilli</taxon>
        <taxon>Bacillales</taxon>
        <taxon>Staphylococcaceae</taxon>
        <taxon>Staphylococcus</taxon>
    </lineage>
</organism>
<dbReference type="SFLD" id="SFLDG01063">
    <property type="entry name" value="activating_enzymes__group_1"/>
    <property type="match status" value="1"/>
</dbReference>
<accession>A0A0D6XQ40</accession>
<evidence type="ECO:0000313" key="10">
    <source>
        <dbReference type="Proteomes" id="UP000032366"/>
    </source>
</evidence>
<dbReference type="Proteomes" id="UP000032366">
    <property type="component" value="Unassembled WGS sequence"/>
</dbReference>
<evidence type="ECO:0000256" key="4">
    <source>
        <dbReference type="ARBA" id="ARBA00022723"/>
    </source>
</evidence>
<reference evidence="9 11" key="2">
    <citation type="submission" date="2018-06" db="EMBL/GenBank/DDBJ databases">
        <authorList>
            <consortium name="Pathogen Informatics"/>
            <person name="Doyle S."/>
        </authorList>
    </citation>
    <scope>NUCLEOTIDE SEQUENCE [LARGE SCALE GENOMIC DNA]</scope>
    <source>
        <strain evidence="9 11">NCTC13832</strain>
    </source>
</reference>
<dbReference type="CDD" id="cd01335">
    <property type="entry name" value="Radical_SAM"/>
    <property type="match status" value="1"/>
</dbReference>
<dbReference type="NCBIfam" id="TIGR02491">
    <property type="entry name" value="NrdG"/>
    <property type="match status" value="1"/>
</dbReference>
<keyword evidence="6" id="KW-0411">Iron-sulfur</keyword>
<dbReference type="Proteomes" id="UP000254100">
    <property type="component" value="Unassembled WGS sequence"/>
</dbReference>
<evidence type="ECO:0000256" key="1">
    <source>
        <dbReference type="ARBA" id="ARBA00001966"/>
    </source>
</evidence>
<keyword evidence="5" id="KW-0408">Iron</keyword>
<gene>
    <name evidence="9" type="primary">nrdG</name>
    <name evidence="9" type="ORF">NCTC13832_02260</name>
    <name evidence="8" type="ORF">TP70_05435</name>
</gene>
<comment type="cofactor">
    <cofactor evidence="1">
        <name>[4Fe-4S] cluster</name>
        <dbReference type="ChEBI" id="CHEBI:49883"/>
    </cofactor>
</comment>
<dbReference type="OrthoDB" id="9782387at2"/>
<dbReference type="GO" id="GO:0046872">
    <property type="term" value="F:metal ion binding"/>
    <property type="evidence" value="ECO:0007669"/>
    <property type="project" value="UniProtKB-KW"/>
</dbReference>
<name>A0A0D6XQ40_9STAP</name>
<dbReference type="RefSeq" id="WP_044360157.1">
    <property type="nucleotide sequence ID" value="NZ_JXWY01000033.1"/>
</dbReference>
<dbReference type="SUPFAM" id="SSF102114">
    <property type="entry name" value="Radical SAM enzymes"/>
    <property type="match status" value="1"/>
</dbReference>
<evidence type="ECO:0000256" key="6">
    <source>
        <dbReference type="ARBA" id="ARBA00023014"/>
    </source>
</evidence>
<dbReference type="EMBL" id="UHDT01000001">
    <property type="protein sequence ID" value="SUM58509.1"/>
    <property type="molecule type" value="Genomic_DNA"/>
</dbReference>
<dbReference type="EC" id="1.97.1.-" evidence="7"/>
<dbReference type="STRING" id="569857.TP70_05435"/>
<dbReference type="Pfam" id="PF13353">
    <property type="entry name" value="Fer4_12"/>
    <property type="match status" value="1"/>
</dbReference>
<comment type="function">
    <text evidence="7">Activation of anaerobic ribonucleoside-triphosphate reductase under anaerobic conditions by generation of an organic free radical, using S-adenosylmethionine and reduced flavodoxin as cosubstrates to produce 5'-deoxy-adenosine.</text>
</comment>
<dbReference type="InterPro" id="IPR058240">
    <property type="entry name" value="rSAM_sf"/>
</dbReference>
<evidence type="ECO:0000313" key="9">
    <source>
        <dbReference type="EMBL" id="SUM58509.1"/>
    </source>
</evidence>
<evidence type="ECO:0000256" key="5">
    <source>
        <dbReference type="ARBA" id="ARBA00023004"/>
    </source>
</evidence>
<keyword evidence="4" id="KW-0479">Metal-binding</keyword>
<dbReference type="InterPro" id="IPR034457">
    <property type="entry name" value="Organic_radical-activating"/>
</dbReference>
<reference evidence="8 10" key="1">
    <citation type="submission" date="2015-01" db="EMBL/GenBank/DDBJ databases">
        <authorList>
            <person name="Guo J."/>
        </authorList>
    </citation>
    <scope>NUCLEOTIDE SEQUENCE [LARGE SCALE GENOMIC DNA]</scope>
    <source>
        <strain evidence="8 10">DSM 22147</strain>
    </source>
</reference>
<dbReference type="InterPro" id="IPR012837">
    <property type="entry name" value="NrdG"/>
</dbReference>
<dbReference type="PANTHER" id="PTHR30352:SF2">
    <property type="entry name" value="ANAEROBIC RIBONUCLEOSIDE-TRIPHOSPHATE REDUCTASE-ACTIVATING PROTEIN"/>
    <property type="match status" value="1"/>
</dbReference>
<keyword evidence="7 9" id="KW-0560">Oxidoreductase</keyword>
<dbReference type="PANTHER" id="PTHR30352">
    <property type="entry name" value="PYRUVATE FORMATE-LYASE-ACTIVATING ENZYME"/>
    <property type="match status" value="1"/>
</dbReference>
<keyword evidence="2" id="KW-0004">4Fe-4S</keyword>
<dbReference type="EMBL" id="JXWY01000033">
    <property type="protein sequence ID" value="KIX90919.1"/>
    <property type="molecule type" value="Genomic_DNA"/>
</dbReference>
<sequence length="179" mass="20242">MKGALLTQGSGYVAKIESHSFVDGEGVRCSLYVSGCPFRCPGCYNVAAQHFRYGEPFTDDVIAEVILACEPSYISGLSILGGEPFCNLAVIAPLIRAFRERFGHTKNIWVWTGYQLEYLWRQHDERTALLHEIDMLVDGMFIQTLYRPNLAYRGSLNQRVIHLPTYIETQSVAQAIYVE</sequence>
<evidence type="ECO:0000256" key="3">
    <source>
        <dbReference type="ARBA" id="ARBA00022691"/>
    </source>
</evidence>
<dbReference type="InterPro" id="IPR007197">
    <property type="entry name" value="rSAM"/>
</dbReference>
<dbReference type="SFLD" id="SFLDF00299">
    <property type="entry name" value="anaerobic_ribonucleoside-triph"/>
    <property type="match status" value="1"/>
</dbReference>
<evidence type="ECO:0000313" key="11">
    <source>
        <dbReference type="Proteomes" id="UP000254100"/>
    </source>
</evidence>
<dbReference type="AlphaFoldDB" id="A0A0D6XQ40"/>
<dbReference type="GO" id="GO:0051539">
    <property type="term" value="F:4 iron, 4 sulfur cluster binding"/>
    <property type="evidence" value="ECO:0007669"/>
    <property type="project" value="UniProtKB-KW"/>
</dbReference>
<dbReference type="SFLD" id="SFLDG01066">
    <property type="entry name" value="organic_radical-activating_enz"/>
    <property type="match status" value="1"/>
</dbReference>
<proteinExistence type="inferred from homology"/>
<evidence type="ECO:0000313" key="8">
    <source>
        <dbReference type="EMBL" id="KIX90919.1"/>
    </source>
</evidence>
<protein>
    <recommendedName>
        <fullName evidence="7">Anaerobic ribonucleoside-triphosphate reductase-activating protein</fullName>
        <ecNumber evidence="7">1.97.1.-</ecNumber>
    </recommendedName>
</protein>
<comment type="similarity">
    <text evidence="7">Belongs to the organic radical-activating enzymes family.</text>
</comment>
<dbReference type="PIRSF" id="PIRSF000368">
    <property type="entry name" value="NrdG"/>
    <property type="match status" value="1"/>
</dbReference>
<evidence type="ECO:0000256" key="2">
    <source>
        <dbReference type="ARBA" id="ARBA00022485"/>
    </source>
</evidence>
<dbReference type="GO" id="GO:0043365">
    <property type="term" value="F:[formate-C-acetyltransferase]-activating enzyme activity"/>
    <property type="evidence" value="ECO:0007669"/>
    <property type="project" value="InterPro"/>
</dbReference>
<keyword evidence="10" id="KW-1185">Reference proteome</keyword>
<dbReference type="GO" id="GO:0004748">
    <property type="term" value="F:ribonucleoside-diphosphate reductase activity, thioredoxin disulfide as acceptor"/>
    <property type="evidence" value="ECO:0007669"/>
    <property type="project" value="TreeGrafter"/>
</dbReference>
<evidence type="ECO:0000256" key="7">
    <source>
        <dbReference type="PIRNR" id="PIRNR000368"/>
    </source>
</evidence>
<dbReference type="SFLD" id="SFLDS00029">
    <property type="entry name" value="Radical_SAM"/>
    <property type="match status" value="1"/>
</dbReference>
<dbReference type="InterPro" id="IPR013785">
    <property type="entry name" value="Aldolase_TIM"/>
</dbReference>